<dbReference type="RefSeq" id="WP_258183058.1">
    <property type="nucleotide sequence ID" value="NZ_PVNK01000263.1"/>
</dbReference>
<accession>A0A2S9XDE8</accession>
<reference evidence="1 2" key="1">
    <citation type="submission" date="2018-03" db="EMBL/GenBank/DDBJ databases">
        <title>Draft Genome Sequences of the Obligatory Marine Myxobacteria Enhygromyxa salina SWB005.</title>
        <authorList>
            <person name="Poehlein A."/>
            <person name="Moghaddam J.A."/>
            <person name="Harms H."/>
            <person name="Alanjari M."/>
            <person name="Koenig G.M."/>
            <person name="Daniel R."/>
            <person name="Schaeberle T.F."/>
        </authorList>
    </citation>
    <scope>NUCLEOTIDE SEQUENCE [LARGE SCALE GENOMIC DNA]</scope>
    <source>
        <strain evidence="1 2">SWB005</strain>
    </source>
</reference>
<comment type="caution">
    <text evidence="1">The sequence shown here is derived from an EMBL/GenBank/DDBJ whole genome shotgun (WGS) entry which is preliminary data.</text>
</comment>
<dbReference type="EMBL" id="PVNK01000263">
    <property type="protein sequence ID" value="PRP90889.1"/>
    <property type="molecule type" value="Genomic_DNA"/>
</dbReference>
<dbReference type="AlphaFoldDB" id="A0A2S9XDE8"/>
<evidence type="ECO:0000313" key="1">
    <source>
        <dbReference type="EMBL" id="PRP90889.1"/>
    </source>
</evidence>
<keyword evidence="2" id="KW-1185">Reference proteome</keyword>
<gene>
    <name evidence="1" type="ORF">ENSA5_59640</name>
</gene>
<dbReference type="Proteomes" id="UP000237968">
    <property type="component" value="Unassembled WGS sequence"/>
</dbReference>
<organism evidence="1 2">
    <name type="scientific">Enhygromyxa salina</name>
    <dbReference type="NCBI Taxonomy" id="215803"/>
    <lineage>
        <taxon>Bacteria</taxon>
        <taxon>Pseudomonadati</taxon>
        <taxon>Myxococcota</taxon>
        <taxon>Polyangia</taxon>
        <taxon>Nannocystales</taxon>
        <taxon>Nannocystaceae</taxon>
        <taxon>Enhygromyxa</taxon>
    </lineage>
</organism>
<proteinExistence type="predicted"/>
<name>A0A2S9XDE8_9BACT</name>
<evidence type="ECO:0000313" key="2">
    <source>
        <dbReference type="Proteomes" id="UP000237968"/>
    </source>
</evidence>
<sequence>MIWGYRADEQGARHIGPSAQDVRAAFEVGGTDRRRRLVGC</sequence>
<protein>
    <submittedName>
        <fullName evidence="1">Uncharacterized protein</fullName>
    </submittedName>
</protein>